<reference evidence="2" key="1">
    <citation type="submission" date="2021-08" db="EMBL/GenBank/DDBJ databases">
        <title>WGS assembly of Ceratopteris richardii.</title>
        <authorList>
            <person name="Marchant D.B."/>
            <person name="Chen G."/>
            <person name="Jenkins J."/>
            <person name="Shu S."/>
            <person name="Leebens-Mack J."/>
            <person name="Grimwood J."/>
            <person name="Schmutz J."/>
            <person name="Soltis P."/>
            <person name="Soltis D."/>
            <person name="Chen Z.-H."/>
        </authorList>
    </citation>
    <scope>NUCLEOTIDE SEQUENCE</scope>
    <source>
        <strain evidence="2">Whitten #5841</strain>
        <tissue evidence="2">Leaf</tissue>
    </source>
</reference>
<keyword evidence="3" id="KW-1185">Reference proteome</keyword>
<proteinExistence type="predicted"/>
<feature type="chain" id="PRO_5035874472" description="Secreted protein" evidence="1">
    <location>
        <begin position="21"/>
        <end position="63"/>
    </location>
</feature>
<name>A0A8T2VFM4_CERRI</name>
<keyword evidence="1" id="KW-0732">Signal</keyword>
<organism evidence="2 3">
    <name type="scientific">Ceratopteris richardii</name>
    <name type="common">Triangle waterfern</name>
    <dbReference type="NCBI Taxonomy" id="49495"/>
    <lineage>
        <taxon>Eukaryota</taxon>
        <taxon>Viridiplantae</taxon>
        <taxon>Streptophyta</taxon>
        <taxon>Embryophyta</taxon>
        <taxon>Tracheophyta</taxon>
        <taxon>Polypodiopsida</taxon>
        <taxon>Polypodiidae</taxon>
        <taxon>Polypodiales</taxon>
        <taxon>Pteridineae</taxon>
        <taxon>Pteridaceae</taxon>
        <taxon>Parkerioideae</taxon>
        <taxon>Ceratopteris</taxon>
    </lineage>
</organism>
<accession>A0A8T2VFM4</accession>
<dbReference type="Proteomes" id="UP000825935">
    <property type="component" value="Chromosome 1"/>
</dbReference>
<sequence length="63" mass="7471">MLSLFLLVTSFPTCPTKTWTQDFFLKTWTQDFFHSLASLHCSRRGPLTDISSIDRFRFVFKIH</sequence>
<dbReference type="AlphaFoldDB" id="A0A8T2VFM4"/>
<protein>
    <recommendedName>
        <fullName evidence="4">Secreted protein</fullName>
    </recommendedName>
</protein>
<comment type="caution">
    <text evidence="2">The sequence shown here is derived from an EMBL/GenBank/DDBJ whole genome shotgun (WGS) entry which is preliminary data.</text>
</comment>
<evidence type="ECO:0000313" key="2">
    <source>
        <dbReference type="EMBL" id="KAH7447277.1"/>
    </source>
</evidence>
<evidence type="ECO:0008006" key="4">
    <source>
        <dbReference type="Google" id="ProtNLM"/>
    </source>
</evidence>
<evidence type="ECO:0000256" key="1">
    <source>
        <dbReference type="SAM" id="SignalP"/>
    </source>
</evidence>
<evidence type="ECO:0000313" key="3">
    <source>
        <dbReference type="Proteomes" id="UP000825935"/>
    </source>
</evidence>
<gene>
    <name evidence="2" type="ORF">KP509_01G099700</name>
</gene>
<dbReference type="EMBL" id="CM035406">
    <property type="protein sequence ID" value="KAH7447277.1"/>
    <property type="molecule type" value="Genomic_DNA"/>
</dbReference>
<feature type="signal peptide" evidence="1">
    <location>
        <begin position="1"/>
        <end position="20"/>
    </location>
</feature>